<dbReference type="PANTHER" id="PTHR30032:SF4">
    <property type="entry name" value="AMIDASE ENHANCER"/>
    <property type="match status" value="1"/>
</dbReference>
<dbReference type="AlphaFoldDB" id="A0A4S4BX88"/>
<dbReference type="EMBL" id="SSNT01000008">
    <property type="protein sequence ID" value="THF79809.1"/>
    <property type="molecule type" value="Genomic_DNA"/>
</dbReference>
<organism evidence="2 3">
    <name type="scientific">Metabacillus sediminilitoris</name>
    <dbReference type="NCBI Taxonomy" id="2567941"/>
    <lineage>
        <taxon>Bacteria</taxon>
        <taxon>Bacillati</taxon>
        <taxon>Bacillota</taxon>
        <taxon>Bacilli</taxon>
        <taxon>Bacillales</taxon>
        <taxon>Bacillaceae</taxon>
        <taxon>Metabacillus</taxon>
    </lineage>
</organism>
<dbReference type="InterPro" id="IPR051922">
    <property type="entry name" value="Bact_Sporulation_Assoc"/>
</dbReference>
<comment type="caution">
    <text evidence="2">The sequence shown here is derived from an EMBL/GenBank/DDBJ whole genome shotgun (WGS) entry which is preliminary data.</text>
</comment>
<proteinExistence type="predicted"/>
<sequence>MRHNWLIFLLFVPLLLCFGKAGKVSAEEMIKVRLVNDIGETNHLQIKLKGDFLSLDPTLTVKENVNYRVNVKNQSLIIEGNDEQQKLIGSLFLIPERYDEKHIIFINNKPYLGAIEIKIENNEYIRPINQLPVEDYLKGVVPFEVFPTWGLETLKAQALAARTYAYAHINEEIDDTILFQVYGGFSWDQNTTKAVEDTNGEVITFQNHLIDAFYSASNGGITENNAHVWGGNAMPYFPIKKDPYDPTHPWKFTLHKTQIDHNEMDWDNPNWWQEAVEKDEEIALSMKKWLQKNGYPGEIKILSIPRLELSKQHFISNRTNYGSIKVEFLHKLLDGTILYEQLILDDVKLNKIRPMIGGNHFKSYYIDSFENDGDIYTMKGKGFGHGVGMSQWGANSMGEIGKTYQEILQFYYPGTTITTHSN</sequence>
<evidence type="ECO:0000313" key="3">
    <source>
        <dbReference type="Proteomes" id="UP000310334"/>
    </source>
</evidence>
<keyword evidence="3" id="KW-1185">Reference proteome</keyword>
<dbReference type="NCBIfam" id="TIGR02669">
    <property type="entry name" value="SpoIID_LytB"/>
    <property type="match status" value="1"/>
</dbReference>
<dbReference type="GO" id="GO:0030288">
    <property type="term" value="C:outer membrane-bounded periplasmic space"/>
    <property type="evidence" value="ECO:0007669"/>
    <property type="project" value="TreeGrafter"/>
</dbReference>
<name>A0A4S4BX88_9BACI</name>
<dbReference type="Pfam" id="PF08486">
    <property type="entry name" value="SpoIID"/>
    <property type="match status" value="1"/>
</dbReference>
<evidence type="ECO:0000259" key="1">
    <source>
        <dbReference type="Pfam" id="PF08486"/>
    </source>
</evidence>
<dbReference type="InterPro" id="IPR013693">
    <property type="entry name" value="SpoIID/LytB_N"/>
</dbReference>
<dbReference type="Proteomes" id="UP000310334">
    <property type="component" value="Unassembled WGS sequence"/>
</dbReference>
<dbReference type="InterPro" id="IPR013486">
    <property type="entry name" value="SpoIID/LytB"/>
</dbReference>
<protein>
    <submittedName>
        <fullName evidence="2">SpoIID/LytB domain-containing protein</fullName>
    </submittedName>
</protein>
<dbReference type="PANTHER" id="PTHR30032">
    <property type="entry name" value="N-ACETYLMURAMOYL-L-ALANINE AMIDASE-RELATED"/>
    <property type="match status" value="1"/>
</dbReference>
<dbReference type="RefSeq" id="WP_136354373.1">
    <property type="nucleotide sequence ID" value="NZ_CP046266.1"/>
</dbReference>
<gene>
    <name evidence="2" type="ORF">E6W99_12515</name>
</gene>
<reference evidence="2 3" key="1">
    <citation type="submission" date="2019-04" db="EMBL/GenBank/DDBJ databases">
        <title>Bacillus sediminilitoris sp. nov., isolated from a tidal flat sediment on the East China Sea.</title>
        <authorList>
            <person name="Wei Y."/>
            <person name="Mao H."/>
            <person name="Fang J."/>
        </authorList>
    </citation>
    <scope>NUCLEOTIDE SEQUENCE [LARGE SCALE GENOMIC DNA]</scope>
    <source>
        <strain evidence="2 3">DSL-17</strain>
    </source>
</reference>
<dbReference type="OrthoDB" id="9794671at2"/>
<dbReference type="GO" id="GO:0030435">
    <property type="term" value="P:sporulation resulting in formation of a cellular spore"/>
    <property type="evidence" value="ECO:0007669"/>
    <property type="project" value="InterPro"/>
</dbReference>
<feature type="domain" description="Sporulation stage II protein D amidase enhancer LytB N-terminal" evidence="1">
    <location>
        <begin position="123"/>
        <end position="205"/>
    </location>
</feature>
<accession>A0A4S4BX88</accession>
<evidence type="ECO:0000313" key="2">
    <source>
        <dbReference type="EMBL" id="THF79809.1"/>
    </source>
</evidence>